<accession>A0ACB8M0M4</accession>
<comment type="caution">
    <text evidence="1">The sequence shown here is derived from an EMBL/GenBank/DDBJ whole genome shotgun (WGS) entry which is preliminary data.</text>
</comment>
<dbReference type="EMBL" id="CM039172">
    <property type="protein sequence ID" value="KAH9779251.1"/>
    <property type="molecule type" value="Genomic_DNA"/>
</dbReference>
<organism evidence="1 2">
    <name type="scientific">Citrus sinensis</name>
    <name type="common">Sweet orange</name>
    <name type="synonym">Citrus aurantium var. sinensis</name>
    <dbReference type="NCBI Taxonomy" id="2711"/>
    <lineage>
        <taxon>Eukaryota</taxon>
        <taxon>Viridiplantae</taxon>
        <taxon>Streptophyta</taxon>
        <taxon>Embryophyta</taxon>
        <taxon>Tracheophyta</taxon>
        <taxon>Spermatophyta</taxon>
        <taxon>Magnoliopsida</taxon>
        <taxon>eudicotyledons</taxon>
        <taxon>Gunneridae</taxon>
        <taxon>Pentapetalae</taxon>
        <taxon>rosids</taxon>
        <taxon>malvids</taxon>
        <taxon>Sapindales</taxon>
        <taxon>Rutaceae</taxon>
        <taxon>Aurantioideae</taxon>
        <taxon>Citrus</taxon>
    </lineage>
</organism>
<dbReference type="Proteomes" id="UP000829398">
    <property type="component" value="Chromosome 3"/>
</dbReference>
<name>A0ACB8M0M4_CITSI</name>
<keyword evidence="2" id="KW-1185">Reference proteome</keyword>
<evidence type="ECO:0000313" key="1">
    <source>
        <dbReference type="EMBL" id="KAH9779251.1"/>
    </source>
</evidence>
<gene>
    <name evidence="1" type="ORF">KPL71_007657</name>
</gene>
<protein>
    <submittedName>
        <fullName evidence="1">TAF RNA polymerase I subunit A</fullName>
    </submittedName>
</protein>
<proteinExistence type="predicted"/>
<reference evidence="2" key="1">
    <citation type="journal article" date="2023" name="Hortic. Res.">
        <title>A chromosome-level phased genome enabling allele-level studies in sweet orange: a case study on citrus Huanglongbing tolerance.</title>
        <authorList>
            <person name="Wu B."/>
            <person name="Yu Q."/>
            <person name="Deng Z."/>
            <person name="Duan Y."/>
            <person name="Luo F."/>
            <person name="Gmitter F. Jr."/>
        </authorList>
    </citation>
    <scope>NUCLEOTIDE SEQUENCE [LARGE SCALE GENOMIC DNA]</scope>
    <source>
        <strain evidence="2">cv. Valencia</strain>
    </source>
</reference>
<sequence>MRKDCTLGHNDDNVEVELSEYHKVKTEDGGEEIKMSEPSCMNYEAVAKKEDPIQKPKKIYKRFMLSLTKPSHLLRYGPGSKILRWENRIRLRYLLRKLVRQHNWVDASGVLSVLLKGTSAEKCPVANRLKYTASMELLNHVESDDINPTRIKRIYDIWTKRVGSMKESPLETKKRELRNHKKERYTLPTSFELEKFVLSLESILLYLTQGDIEEANLAAMRLKQNRHFESHPMSNILTALTFYEKWCSKIPRKLQWKNSDQDYSPMQSDFSGKRFNHNGSNSEVHDTVYSHETETPFRDDSNTSVMIGKTVSMEINNNLCKEVTMEDQVNLKRENPTQNIKPQNFYMNSAENEAPFSNDDDPMSFASVVFALEGMDSWLLPIRLPKSKEDYENFKEKNLLGDNDYKKAMECLQLALYSTPPVSAALLPFIQLLLVGGRVDEALKVLDNFCSKSLTEIPIRLRASLLDCFDRDNYGMLSNCFEGILKKDPTCYHTLARLISMHQNGDYSADSLLEMIGLHLDATFADHNTWRDFALCFLKISQYEEDRMSVCLNGNGEKKQGFTVRYNRIPKILTEGKQGKSWMFRCRWWLNRHFSKKVLASDIATGDLQLLTYKAACASHMYGQEFHYVVKAYTSLQDENDRDLFMFLRMHMQNSIRLSDHLSRNK</sequence>
<evidence type="ECO:0000313" key="2">
    <source>
        <dbReference type="Proteomes" id="UP000829398"/>
    </source>
</evidence>